<organism evidence="1">
    <name type="scientific">bioreactor metagenome</name>
    <dbReference type="NCBI Taxonomy" id="1076179"/>
    <lineage>
        <taxon>unclassified sequences</taxon>
        <taxon>metagenomes</taxon>
        <taxon>ecological metagenomes</taxon>
    </lineage>
</organism>
<name>A0A645ELY3_9ZZZZ</name>
<proteinExistence type="predicted"/>
<accession>A0A645ELY3</accession>
<evidence type="ECO:0000313" key="1">
    <source>
        <dbReference type="EMBL" id="MPN01674.1"/>
    </source>
</evidence>
<dbReference type="AlphaFoldDB" id="A0A645ELY3"/>
<protein>
    <submittedName>
        <fullName evidence="1">Uncharacterized protein</fullName>
    </submittedName>
</protein>
<comment type="caution">
    <text evidence="1">The sequence shown here is derived from an EMBL/GenBank/DDBJ whole genome shotgun (WGS) entry which is preliminary data.</text>
</comment>
<dbReference type="EMBL" id="VSSQ01047670">
    <property type="protein sequence ID" value="MPN01674.1"/>
    <property type="molecule type" value="Genomic_DNA"/>
</dbReference>
<sequence length="154" mass="16154">MCEKTRSQFCGQRASAVRAGVGRQRARLGYAGELRGHGGRSGGGRRFALRQRCSERCAAGADAAGQADFGGGGRGCSGLWTVPCGAGTHFFIALRRGRGRGRIAPQGAWLRGAPHGRRALLRHGPHQSRAGGCSLSDPIAVWHRPDGSRPKGTA</sequence>
<gene>
    <name evidence="1" type="ORF">SDC9_148885</name>
</gene>
<reference evidence="1" key="1">
    <citation type="submission" date="2019-08" db="EMBL/GenBank/DDBJ databases">
        <authorList>
            <person name="Kucharzyk K."/>
            <person name="Murdoch R.W."/>
            <person name="Higgins S."/>
            <person name="Loffler F."/>
        </authorList>
    </citation>
    <scope>NUCLEOTIDE SEQUENCE</scope>
</reference>